<accession>A0A7J8P2U7</accession>
<reference evidence="2 3" key="1">
    <citation type="journal article" date="2019" name="Genome Biol. Evol.">
        <title>Insights into the evolution of the New World diploid cottons (Gossypium, subgenus Houzingenia) based on genome sequencing.</title>
        <authorList>
            <person name="Grover C.E."/>
            <person name="Arick M.A. 2nd"/>
            <person name="Thrash A."/>
            <person name="Conover J.L."/>
            <person name="Sanders W.S."/>
            <person name="Peterson D.G."/>
            <person name="Frelichowski J.E."/>
            <person name="Scheffler J.A."/>
            <person name="Scheffler B.E."/>
            <person name="Wendel J.F."/>
        </authorList>
    </citation>
    <scope>NUCLEOTIDE SEQUENCE [LARGE SCALE GENOMIC DNA]</scope>
    <source>
        <strain evidence="2">8</strain>
        <tissue evidence="2">Leaf</tissue>
    </source>
</reference>
<evidence type="ECO:0000313" key="2">
    <source>
        <dbReference type="EMBL" id="MBA0583523.1"/>
    </source>
</evidence>
<evidence type="ECO:0000259" key="1">
    <source>
        <dbReference type="Pfam" id="PF14111"/>
    </source>
</evidence>
<protein>
    <recommendedName>
        <fullName evidence="1">DUF4283 domain-containing protein</fullName>
    </recommendedName>
</protein>
<evidence type="ECO:0000313" key="3">
    <source>
        <dbReference type="Proteomes" id="UP000593578"/>
    </source>
</evidence>
<dbReference type="Proteomes" id="UP000593578">
    <property type="component" value="Unassembled WGS sequence"/>
</dbReference>
<feature type="non-terminal residue" evidence="2">
    <location>
        <position position="270"/>
    </location>
</feature>
<dbReference type="PANTHER" id="PTHR31286:SF173">
    <property type="entry name" value="DUF4283 DOMAIN-CONTAINING PROTEIN"/>
    <property type="match status" value="1"/>
</dbReference>
<dbReference type="EMBL" id="JABEZZ010000004">
    <property type="protein sequence ID" value="MBA0583523.1"/>
    <property type="molecule type" value="Genomic_DNA"/>
</dbReference>
<gene>
    <name evidence="2" type="ORF">Gorai_014377</name>
</gene>
<sequence>IENEYFLASFQSKTNCEKVLTRGPWIIFGQYLMVQPWTVAFNPVQLYLSVVMKWVRLLGLPGYMYKCKILMEIVGTIGTVAKPDLNTDSRIREHFAGLVVYVDLDKPLVSQILISDILQKVKYEFFPTICFGWGRYGHLKKVLVERNSWWKPRDTRVAGDGFLAKKEEGSRFRALIPLDNKDERFGDKEKTLAISPTGTMGFEKRRGNKPIALKENDGPLKERVNKALVENAGLNNSFIIQELGQGFGSIMVDRGHIPTNMDQAVCNTPN</sequence>
<dbReference type="Pfam" id="PF14111">
    <property type="entry name" value="DUF4283"/>
    <property type="match status" value="1"/>
</dbReference>
<dbReference type="AlphaFoldDB" id="A0A7J8P2U7"/>
<name>A0A7J8P2U7_GOSRA</name>
<dbReference type="InterPro" id="IPR040256">
    <property type="entry name" value="At4g02000-like"/>
</dbReference>
<organism evidence="2 3">
    <name type="scientific">Gossypium raimondii</name>
    <name type="common">Peruvian cotton</name>
    <name type="synonym">Gossypium klotzschianum subsp. raimondii</name>
    <dbReference type="NCBI Taxonomy" id="29730"/>
    <lineage>
        <taxon>Eukaryota</taxon>
        <taxon>Viridiplantae</taxon>
        <taxon>Streptophyta</taxon>
        <taxon>Embryophyta</taxon>
        <taxon>Tracheophyta</taxon>
        <taxon>Spermatophyta</taxon>
        <taxon>Magnoliopsida</taxon>
        <taxon>eudicotyledons</taxon>
        <taxon>Gunneridae</taxon>
        <taxon>Pentapetalae</taxon>
        <taxon>rosids</taxon>
        <taxon>malvids</taxon>
        <taxon>Malvales</taxon>
        <taxon>Malvaceae</taxon>
        <taxon>Malvoideae</taxon>
        <taxon>Gossypium</taxon>
    </lineage>
</organism>
<feature type="domain" description="DUF4283" evidence="1">
    <location>
        <begin position="1"/>
        <end position="43"/>
    </location>
</feature>
<feature type="non-terminal residue" evidence="2">
    <location>
        <position position="1"/>
    </location>
</feature>
<dbReference type="InterPro" id="IPR025558">
    <property type="entry name" value="DUF4283"/>
</dbReference>
<dbReference type="PANTHER" id="PTHR31286">
    <property type="entry name" value="GLYCINE-RICH CELL WALL STRUCTURAL PROTEIN 1.8-LIKE"/>
    <property type="match status" value="1"/>
</dbReference>
<proteinExistence type="predicted"/>
<comment type="caution">
    <text evidence="2">The sequence shown here is derived from an EMBL/GenBank/DDBJ whole genome shotgun (WGS) entry which is preliminary data.</text>
</comment>